<evidence type="ECO:0000313" key="3">
    <source>
        <dbReference type="Proteomes" id="UP000076004"/>
    </source>
</evidence>
<feature type="compositionally biased region" description="Low complexity" evidence="1">
    <location>
        <begin position="1"/>
        <end position="23"/>
    </location>
</feature>
<protein>
    <submittedName>
        <fullName evidence="2">Putative exported protein</fullName>
    </submittedName>
</protein>
<proteinExistence type="predicted"/>
<dbReference type="InterPro" id="IPR006410">
    <property type="entry name" value="CHP01519_PLAF7"/>
</dbReference>
<evidence type="ECO:0000313" key="2">
    <source>
        <dbReference type="EMBL" id="KYO00002.1"/>
    </source>
</evidence>
<dbReference type="VEuPathDB" id="PlasmoDB:PGSY75_0901800"/>
<dbReference type="Pfam" id="PF09715">
    <property type="entry name" value="Plasmod_dom_1"/>
    <property type="match status" value="1"/>
</dbReference>
<dbReference type="EMBL" id="LVLB01000010">
    <property type="protein sequence ID" value="KYO00002.1"/>
    <property type="molecule type" value="Genomic_DNA"/>
</dbReference>
<evidence type="ECO:0000256" key="1">
    <source>
        <dbReference type="SAM" id="MobiDB-lite"/>
    </source>
</evidence>
<organism evidence="2 3">
    <name type="scientific">Plasmodium gaboni</name>
    <dbReference type="NCBI Taxonomy" id="647221"/>
    <lineage>
        <taxon>Eukaryota</taxon>
        <taxon>Sar</taxon>
        <taxon>Alveolata</taxon>
        <taxon>Apicomplexa</taxon>
        <taxon>Aconoidasida</taxon>
        <taxon>Haemosporida</taxon>
        <taxon>Plasmodiidae</taxon>
        <taxon>Plasmodium</taxon>
        <taxon>Plasmodium (Laverania)</taxon>
    </lineage>
</organism>
<feature type="compositionally biased region" description="Basic and acidic residues" evidence="1">
    <location>
        <begin position="115"/>
        <end position="129"/>
    </location>
</feature>
<dbReference type="RefSeq" id="XP_018641769.1">
    <property type="nucleotide sequence ID" value="XM_018785428.1"/>
</dbReference>
<sequence>MLIKNGSSTKNKITNNNNPNNIHHISKKGKMNTSINYNIFNKIYKYLLLSQLIVFLCINYKNNHKNYFYDQYIYKNESFNTLQNRSLTEIHVNNDYSNLNGSSKNTLNLRPKNINKNDKQNKNNIKEDINSNNNISDDLISKPKNLEDLIFKKRREEAHLNEGKVLSLLDKIKCFFDIFDDFFIDRMIDYDVQKKDSLSLKFITENIVIHAMAFFPFSLATFPYTSDRINFFGMNHEKKKNKKDILYITDNKKELYGVK</sequence>
<dbReference type="KEGG" id="pgab:PGSY75_0901800"/>
<dbReference type="VEuPathDB" id="PlasmoDB:PGABG01_0017800"/>
<dbReference type="AlphaFoldDB" id="A0A151LLG2"/>
<accession>A0A151LLG2</accession>
<dbReference type="NCBIfam" id="TIGR01519">
    <property type="entry name" value="plasmod_dom_1"/>
    <property type="match status" value="1"/>
</dbReference>
<dbReference type="Proteomes" id="UP000076004">
    <property type="component" value="Chromosome 9"/>
</dbReference>
<name>A0A151LLG2_9APIC</name>
<dbReference type="GeneID" id="29776046"/>
<comment type="caution">
    <text evidence="2">The sequence shown here is derived from an EMBL/GenBank/DDBJ whole genome shotgun (WGS) entry which is preliminary data.</text>
</comment>
<reference evidence="2 3" key="1">
    <citation type="journal article" date="2016" name="Nat. Commun.">
        <title>Genomes of cryptic chimpanzee Plasmodium species reveal key evolutionary events leading to human malaria.</title>
        <authorList>
            <person name="Sundararaman S.A."/>
            <person name="Plenderleith L.J."/>
            <person name="Liu W."/>
            <person name="Loy D.E."/>
            <person name="Learn G.H."/>
            <person name="Li Y."/>
            <person name="Shaw K.S."/>
            <person name="Ayouba A."/>
            <person name="Peeters M."/>
            <person name="Speede S."/>
            <person name="Shaw G.M."/>
            <person name="Bushman F.D."/>
            <person name="Brisson D."/>
            <person name="Rayner J.C."/>
            <person name="Sharp P.M."/>
            <person name="Hahn B.H."/>
        </authorList>
    </citation>
    <scope>NUCLEOTIDE SEQUENCE [LARGE SCALE GENOMIC DNA]</scope>
    <source>
        <strain evidence="2 3">SY75</strain>
    </source>
</reference>
<gene>
    <name evidence="2" type="ORF">PGSY75_0901800</name>
</gene>
<feature type="region of interest" description="Disordered" evidence="1">
    <location>
        <begin position="101"/>
        <end position="130"/>
    </location>
</feature>
<feature type="region of interest" description="Disordered" evidence="1">
    <location>
        <begin position="1"/>
        <end position="25"/>
    </location>
</feature>